<dbReference type="InterPro" id="IPR011528">
    <property type="entry name" value="NERD"/>
</dbReference>
<dbReference type="OrthoDB" id="1489112at2"/>
<gene>
    <name evidence="2" type="ORF">NH26_21190</name>
</gene>
<evidence type="ECO:0000313" key="2">
    <source>
        <dbReference type="EMBL" id="OHX64124.1"/>
    </source>
</evidence>
<dbReference type="Pfam" id="PF08378">
    <property type="entry name" value="NERD"/>
    <property type="match status" value="1"/>
</dbReference>
<evidence type="ECO:0000259" key="1">
    <source>
        <dbReference type="Pfam" id="PF08378"/>
    </source>
</evidence>
<reference evidence="2 3" key="1">
    <citation type="journal article" date="2012" name="Int. J. Syst. Evol. Microbiol.">
        <title>Flammeovirga pacifica sp. nov., isolated from deep-sea sediment.</title>
        <authorList>
            <person name="Xu H."/>
            <person name="Fu Y."/>
            <person name="Yang N."/>
            <person name="Ding Z."/>
            <person name="Lai Q."/>
            <person name="Zeng R."/>
        </authorList>
    </citation>
    <scope>NUCLEOTIDE SEQUENCE [LARGE SCALE GENOMIC DNA]</scope>
    <source>
        <strain evidence="3">DSM 24597 / LMG 26175 / WPAGA1</strain>
    </source>
</reference>
<proteinExistence type="predicted"/>
<evidence type="ECO:0000313" key="3">
    <source>
        <dbReference type="Proteomes" id="UP000179797"/>
    </source>
</evidence>
<organism evidence="2 3">
    <name type="scientific">Flammeovirga pacifica</name>
    <dbReference type="NCBI Taxonomy" id="915059"/>
    <lineage>
        <taxon>Bacteria</taxon>
        <taxon>Pseudomonadati</taxon>
        <taxon>Bacteroidota</taxon>
        <taxon>Cytophagia</taxon>
        <taxon>Cytophagales</taxon>
        <taxon>Flammeovirgaceae</taxon>
        <taxon>Flammeovirga</taxon>
    </lineage>
</organism>
<feature type="domain" description="NERD" evidence="1">
    <location>
        <begin position="542"/>
        <end position="623"/>
    </location>
</feature>
<dbReference type="AlphaFoldDB" id="A0A1S1YSW4"/>
<accession>A0A1S1YSW4</accession>
<dbReference type="Proteomes" id="UP000179797">
    <property type="component" value="Unassembled WGS sequence"/>
</dbReference>
<keyword evidence="3" id="KW-1185">Reference proteome</keyword>
<dbReference type="EMBL" id="JRYR02000002">
    <property type="protein sequence ID" value="OHX64124.1"/>
    <property type="molecule type" value="Genomic_DNA"/>
</dbReference>
<comment type="caution">
    <text evidence="2">The sequence shown here is derived from an EMBL/GenBank/DDBJ whole genome shotgun (WGS) entry which is preliminary data.</text>
</comment>
<name>A0A1S1YSW4_FLAPC</name>
<dbReference type="RefSeq" id="WP_044226315.1">
    <property type="nucleotide sequence ID" value="NZ_JRYR02000002.1"/>
</dbReference>
<sequence length="702" mass="83989">MNKTKLLVTLESLIERSSFNDFTLFLKAKSPFKNKKISKTFYEFDFPPNYINILSQTDVWDDILYYYFSSGTNANLNFLKAVVDIDFKYLQGFILLYESYHYSYHWSTFKSFKSSHDINQRQFYKKLQFLKDNKDYWQDSYNFFQDEIIKYSYEDIIIQVISLFQKFKNYSPETINNNSVIISYRIQLIRTLNKFITAKRECDEQLQPKYTIETFSKILNQELPPIRPEEYFVNNCDPKFLPREDVSEIKEQIRAIINFQFGYIENENKINYILTGNADFEVIDGNEADILTNKRFLDHQTNLQKHKYLDWYLEDKVKEEYKDELKALGKDQWAQEYYIKKYSCLEYFNFFNIPFLFDSDAMESKVDFNKVILLLQVFSVNLFPQGRFFNIIGKTVDSIYKRELETKFKNVFSNTRQIDYVSVFEKNELIDNCVQYFKWSKEDVISIINYLSIDLNSTKKQLFDIQTSPFIKIGENYFWLSALNKDIKWEVALHRRLIRDNKLEHNRQTEYTEAYVAELFESAGFKTQSSHKYSYCIDSKTKIAGDIDTLAYKDKTLFIVEVKNTYIEENHKREQKYVIKNFKIHAVNQLKKAEKYIRENFDNLNKELKIDCSLDELNIQPLIVSNVYIGDENIYYNKYLKLSLFELMIHLKKGEINENLCSPSYIISAIKENEIWGNLKNENNDIHQFSISEYDQGEDYIS</sequence>
<protein>
    <recommendedName>
        <fullName evidence="1">NERD domain-containing protein</fullName>
    </recommendedName>
</protein>